<feature type="domain" description="RING-type" evidence="7">
    <location>
        <begin position="19"/>
        <end position="84"/>
    </location>
</feature>
<dbReference type="InterPro" id="IPR003879">
    <property type="entry name" value="Butyrophylin_SPRY"/>
</dbReference>
<dbReference type="PROSITE" id="PS00518">
    <property type="entry name" value="ZF_RING_1"/>
    <property type="match status" value="1"/>
</dbReference>
<dbReference type="Proteomes" id="UP001318040">
    <property type="component" value="Chromosome 24"/>
</dbReference>
<feature type="region of interest" description="Disordered" evidence="6">
    <location>
        <begin position="401"/>
        <end position="476"/>
    </location>
</feature>
<evidence type="ECO:0000256" key="2">
    <source>
        <dbReference type="ARBA" id="ARBA00022771"/>
    </source>
</evidence>
<gene>
    <name evidence="10" type="primary">LOC116945442</name>
</gene>
<dbReference type="PROSITE" id="PS50119">
    <property type="entry name" value="ZF_BBOX"/>
    <property type="match status" value="1"/>
</dbReference>
<evidence type="ECO:0000256" key="5">
    <source>
        <dbReference type="SAM" id="Coils"/>
    </source>
</evidence>
<keyword evidence="9" id="KW-1185">Reference proteome</keyword>
<dbReference type="Pfam" id="PF13445">
    <property type="entry name" value="zf-RING_UBOX"/>
    <property type="match status" value="1"/>
</dbReference>
<organism evidence="9 10">
    <name type="scientific">Petromyzon marinus</name>
    <name type="common">Sea lamprey</name>
    <dbReference type="NCBI Taxonomy" id="7757"/>
    <lineage>
        <taxon>Eukaryota</taxon>
        <taxon>Metazoa</taxon>
        <taxon>Chordata</taxon>
        <taxon>Craniata</taxon>
        <taxon>Vertebrata</taxon>
        <taxon>Cyclostomata</taxon>
        <taxon>Hyperoartia</taxon>
        <taxon>Petromyzontiformes</taxon>
        <taxon>Petromyzontidae</taxon>
        <taxon>Petromyzon</taxon>
    </lineage>
</organism>
<evidence type="ECO:0000259" key="8">
    <source>
        <dbReference type="PROSITE" id="PS50119"/>
    </source>
</evidence>
<dbReference type="SUPFAM" id="SSF57850">
    <property type="entry name" value="RING/U-box"/>
    <property type="match status" value="1"/>
</dbReference>
<dbReference type="GO" id="GO:0008270">
    <property type="term" value="F:zinc ion binding"/>
    <property type="evidence" value="ECO:0007669"/>
    <property type="project" value="UniProtKB-KW"/>
</dbReference>
<feature type="region of interest" description="Disordered" evidence="6">
    <location>
        <begin position="546"/>
        <end position="582"/>
    </location>
</feature>
<feature type="coiled-coil region" evidence="5">
    <location>
        <begin position="184"/>
        <end position="218"/>
    </location>
</feature>
<sequence>MSFLSGGGGGGGLESELRCCVCLHVFTEPVTLPCGHTFCLDCVEGCWAATITPSSSSLPGGTPRLGRWLRHPGRGAHMSCPQCRAEFPVKPPLRKNVLVSRLVEHLEAAPYQKIGQCDTWPGGTTEDATGGRGAAGGGVGGVGPRRCSLHGKKLRLFCRDDRACVCTACAIVGAHSRHHVTDVRQEFAHLVDFYKEKLKRLRARRGETEDAIRRTRELFTVVEQASGALQAGCRRAFSRMRRLLAADEAAALRFFRGEEKRALGGVRRAEWRLRAQADALDKAQLEVSRLLQIADPFEFVQASGRDQRTIFIYFTSEGPLSYGALIQNSNLLHVFVFVSSTQVHSCSVERVDAALGAPLEVDTGEARFNKVKVRIVAERISTFTRRLDEWHGLRPVFMYDKDTEPEPDSAFREPSSPPAFPSSPGPPKDLAVTRHDPDPDPDPDLEADFAGPSRSASPRRVPAAAPPSPFPGGRVASALRGVRSGRHYVEVEACVSTSCRVCVHTGEGPAERREGAPQSPLGPADPAPGAGVCCLLLWDETQFLTGDQRRRRQQQQQQPQPPQQNPQQRQNQQQQQQQQQLVETGPLGPSSLLTIGVYLDYEGGTVAFYNGYTMASLYTHHAVFTQPVNITFSAGEDASFAIV</sequence>
<feature type="compositionally biased region" description="Pro residues" evidence="6">
    <location>
        <begin position="415"/>
        <end position="427"/>
    </location>
</feature>
<dbReference type="Gene3D" id="2.60.120.920">
    <property type="match status" value="1"/>
</dbReference>
<dbReference type="InterPro" id="IPR001841">
    <property type="entry name" value="Znf_RING"/>
</dbReference>
<dbReference type="InterPro" id="IPR000315">
    <property type="entry name" value="Znf_B-box"/>
</dbReference>
<keyword evidence="2 4" id="KW-0863">Zinc-finger</keyword>
<evidence type="ECO:0000256" key="1">
    <source>
        <dbReference type="ARBA" id="ARBA00022723"/>
    </source>
</evidence>
<dbReference type="InterPro" id="IPR027370">
    <property type="entry name" value="Znf-RING_euk"/>
</dbReference>
<dbReference type="SUPFAM" id="SSF49899">
    <property type="entry name" value="Concanavalin A-like lectins/glucanases"/>
    <property type="match status" value="1"/>
</dbReference>
<dbReference type="Gene3D" id="3.30.160.60">
    <property type="entry name" value="Classic Zinc Finger"/>
    <property type="match status" value="1"/>
</dbReference>
<dbReference type="PANTHER" id="PTHR25465:SF41">
    <property type="entry name" value="E3 UBIQUITIN-PROTEIN LIGASE RNF135"/>
    <property type="match status" value="1"/>
</dbReference>
<reference evidence="10" key="1">
    <citation type="submission" date="2025-08" db="UniProtKB">
        <authorList>
            <consortium name="RefSeq"/>
        </authorList>
    </citation>
    <scope>IDENTIFICATION</scope>
    <source>
        <tissue evidence="10">Sperm</tissue>
    </source>
</reference>
<dbReference type="SMART" id="SM00336">
    <property type="entry name" value="BBOX"/>
    <property type="match status" value="1"/>
</dbReference>
<feature type="compositionally biased region" description="Low complexity" evidence="6">
    <location>
        <begin position="450"/>
        <end position="463"/>
    </location>
</feature>
<feature type="domain" description="B box-type" evidence="8">
    <location>
        <begin position="142"/>
        <end position="183"/>
    </location>
</feature>
<dbReference type="Gene3D" id="3.30.40.10">
    <property type="entry name" value="Zinc/RING finger domain, C3HC4 (zinc finger)"/>
    <property type="match status" value="1"/>
</dbReference>
<keyword evidence="3" id="KW-0862">Zinc</keyword>
<feature type="compositionally biased region" description="Low complexity" evidence="6">
    <location>
        <begin position="565"/>
        <end position="580"/>
    </location>
</feature>
<dbReference type="AlphaFoldDB" id="A0AAJ7WZE5"/>
<dbReference type="PANTHER" id="PTHR25465">
    <property type="entry name" value="B-BOX DOMAIN CONTAINING"/>
    <property type="match status" value="1"/>
</dbReference>
<dbReference type="Pfam" id="PF00643">
    <property type="entry name" value="zf-B_box"/>
    <property type="match status" value="1"/>
</dbReference>
<evidence type="ECO:0000313" key="10">
    <source>
        <dbReference type="RefSeq" id="XP_032815645.1"/>
    </source>
</evidence>
<name>A0AAJ7WZE5_PETMA</name>
<dbReference type="SMART" id="SM00184">
    <property type="entry name" value="RING"/>
    <property type="match status" value="1"/>
</dbReference>
<accession>A0AAJ7WZE5</accession>
<dbReference type="InterPro" id="IPR051051">
    <property type="entry name" value="E3_ubiq-ligase_TRIM/RNF"/>
</dbReference>
<evidence type="ECO:0000256" key="3">
    <source>
        <dbReference type="ARBA" id="ARBA00022833"/>
    </source>
</evidence>
<dbReference type="InterPro" id="IPR017907">
    <property type="entry name" value="Znf_RING_CS"/>
</dbReference>
<evidence type="ECO:0000256" key="4">
    <source>
        <dbReference type="PROSITE-ProRule" id="PRU00024"/>
    </source>
</evidence>
<evidence type="ECO:0000256" key="6">
    <source>
        <dbReference type="SAM" id="MobiDB-lite"/>
    </source>
</evidence>
<dbReference type="InterPro" id="IPR043136">
    <property type="entry name" value="B30.2/SPRY_sf"/>
</dbReference>
<dbReference type="PRINTS" id="PR01407">
    <property type="entry name" value="BUTYPHLNCDUF"/>
</dbReference>
<dbReference type="RefSeq" id="XP_032815645.1">
    <property type="nucleotide sequence ID" value="XM_032959754.1"/>
</dbReference>
<keyword evidence="1" id="KW-0479">Metal-binding</keyword>
<protein>
    <submittedName>
        <fullName evidence="10">Uncharacterized protein LOC116945442</fullName>
    </submittedName>
</protein>
<evidence type="ECO:0000259" key="7">
    <source>
        <dbReference type="PROSITE" id="PS50089"/>
    </source>
</evidence>
<dbReference type="CDD" id="cd19769">
    <property type="entry name" value="Bbox2_TRIM16-like"/>
    <property type="match status" value="1"/>
</dbReference>
<keyword evidence="5" id="KW-0175">Coiled coil</keyword>
<evidence type="ECO:0000313" key="9">
    <source>
        <dbReference type="Proteomes" id="UP001318040"/>
    </source>
</evidence>
<proteinExistence type="predicted"/>
<dbReference type="SUPFAM" id="SSF57845">
    <property type="entry name" value="B-box zinc-binding domain"/>
    <property type="match status" value="1"/>
</dbReference>
<dbReference type="InterPro" id="IPR013083">
    <property type="entry name" value="Znf_RING/FYVE/PHD"/>
</dbReference>
<dbReference type="PROSITE" id="PS50089">
    <property type="entry name" value="ZF_RING_2"/>
    <property type="match status" value="1"/>
</dbReference>
<dbReference type="InterPro" id="IPR013320">
    <property type="entry name" value="ConA-like_dom_sf"/>
</dbReference>
<dbReference type="KEGG" id="pmrn:116945442"/>